<evidence type="ECO:0000313" key="2">
    <source>
        <dbReference type="EMBL" id="KAK1283309.1"/>
    </source>
</evidence>
<reference evidence="2" key="2">
    <citation type="submission" date="2023-06" db="EMBL/GenBank/DDBJ databases">
        <authorList>
            <person name="Ma L."/>
            <person name="Liu K.-W."/>
            <person name="Li Z."/>
            <person name="Hsiao Y.-Y."/>
            <person name="Qi Y."/>
            <person name="Fu T."/>
            <person name="Tang G."/>
            <person name="Zhang D."/>
            <person name="Sun W.-H."/>
            <person name="Liu D.-K."/>
            <person name="Li Y."/>
            <person name="Chen G.-Z."/>
            <person name="Liu X.-D."/>
            <person name="Liao X.-Y."/>
            <person name="Jiang Y.-T."/>
            <person name="Yu X."/>
            <person name="Hao Y."/>
            <person name="Huang J."/>
            <person name="Zhao X.-W."/>
            <person name="Ke S."/>
            <person name="Chen Y.-Y."/>
            <person name="Wu W.-L."/>
            <person name="Hsu J.-L."/>
            <person name="Lin Y.-F."/>
            <person name="Huang M.-D."/>
            <person name="Li C.-Y."/>
            <person name="Huang L."/>
            <person name="Wang Z.-W."/>
            <person name="Zhao X."/>
            <person name="Zhong W.-Y."/>
            <person name="Peng D.-H."/>
            <person name="Ahmad S."/>
            <person name="Lan S."/>
            <person name="Zhang J.-S."/>
            <person name="Tsai W.-C."/>
            <person name="Van De Peer Y."/>
            <person name="Liu Z.-J."/>
        </authorList>
    </citation>
    <scope>NUCLEOTIDE SEQUENCE</scope>
    <source>
        <strain evidence="2">CP</strain>
        <tissue evidence="2">Leaves</tissue>
    </source>
</reference>
<comment type="caution">
    <text evidence="2">The sequence shown here is derived from an EMBL/GenBank/DDBJ whole genome shotgun (WGS) entry which is preliminary data.</text>
</comment>
<dbReference type="AlphaFoldDB" id="A0AAV9C4T1"/>
<feature type="compositionally biased region" description="Polar residues" evidence="1">
    <location>
        <begin position="114"/>
        <end position="134"/>
    </location>
</feature>
<dbReference type="Proteomes" id="UP001180020">
    <property type="component" value="Unassembled WGS sequence"/>
</dbReference>
<dbReference type="EMBL" id="JAUJYO010000021">
    <property type="protein sequence ID" value="KAK1283309.1"/>
    <property type="molecule type" value="Genomic_DNA"/>
</dbReference>
<evidence type="ECO:0000313" key="3">
    <source>
        <dbReference type="Proteomes" id="UP001180020"/>
    </source>
</evidence>
<gene>
    <name evidence="2" type="ORF">QJS10_CPB21g01024</name>
</gene>
<proteinExistence type="predicted"/>
<reference evidence="2" key="1">
    <citation type="journal article" date="2023" name="Nat. Commun.">
        <title>Diploid and tetraploid genomes of Acorus and the evolution of monocots.</title>
        <authorList>
            <person name="Ma L."/>
            <person name="Liu K.W."/>
            <person name="Li Z."/>
            <person name="Hsiao Y.Y."/>
            <person name="Qi Y."/>
            <person name="Fu T."/>
            <person name="Tang G.D."/>
            <person name="Zhang D."/>
            <person name="Sun W.H."/>
            <person name="Liu D.K."/>
            <person name="Li Y."/>
            <person name="Chen G.Z."/>
            <person name="Liu X.D."/>
            <person name="Liao X.Y."/>
            <person name="Jiang Y.T."/>
            <person name="Yu X."/>
            <person name="Hao Y."/>
            <person name="Huang J."/>
            <person name="Zhao X.W."/>
            <person name="Ke S."/>
            <person name="Chen Y.Y."/>
            <person name="Wu W.L."/>
            <person name="Hsu J.L."/>
            <person name="Lin Y.F."/>
            <person name="Huang M.D."/>
            <person name="Li C.Y."/>
            <person name="Huang L."/>
            <person name="Wang Z.W."/>
            <person name="Zhao X."/>
            <person name="Zhong W.Y."/>
            <person name="Peng D.H."/>
            <person name="Ahmad S."/>
            <person name="Lan S."/>
            <person name="Zhang J.S."/>
            <person name="Tsai W.C."/>
            <person name="Van de Peer Y."/>
            <person name="Liu Z.J."/>
        </authorList>
    </citation>
    <scope>NUCLEOTIDE SEQUENCE</scope>
    <source>
        <strain evidence="2">CP</strain>
    </source>
</reference>
<organism evidence="2 3">
    <name type="scientific">Acorus calamus</name>
    <name type="common">Sweet flag</name>
    <dbReference type="NCBI Taxonomy" id="4465"/>
    <lineage>
        <taxon>Eukaryota</taxon>
        <taxon>Viridiplantae</taxon>
        <taxon>Streptophyta</taxon>
        <taxon>Embryophyta</taxon>
        <taxon>Tracheophyta</taxon>
        <taxon>Spermatophyta</taxon>
        <taxon>Magnoliopsida</taxon>
        <taxon>Liliopsida</taxon>
        <taxon>Acoraceae</taxon>
        <taxon>Acorus</taxon>
    </lineage>
</organism>
<name>A0AAV9C4T1_ACOCL</name>
<feature type="compositionally biased region" description="Basic residues" evidence="1">
    <location>
        <begin position="135"/>
        <end position="144"/>
    </location>
</feature>
<protein>
    <submittedName>
        <fullName evidence="2">Uncharacterized protein</fullName>
    </submittedName>
</protein>
<sequence>MNVGGLDIFVLDDEPINMKATILDQDWTCINGIIEVIPNPHSVGSDDGCSDETCEAHEIRISLMSTPTRTSRRATKNETVNPDSLVDKDLEVDEGDNSSEHRITIDGESLPKAGNNQEQAPPNEQKGQAQGYKTRTNKQRIKKE</sequence>
<feature type="region of interest" description="Disordered" evidence="1">
    <location>
        <begin position="64"/>
        <end position="144"/>
    </location>
</feature>
<keyword evidence="3" id="KW-1185">Reference proteome</keyword>
<evidence type="ECO:0000256" key="1">
    <source>
        <dbReference type="SAM" id="MobiDB-lite"/>
    </source>
</evidence>
<accession>A0AAV9C4T1</accession>